<accession>A0AAW5LPR5</accession>
<dbReference type="SUPFAM" id="SSF54427">
    <property type="entry name" value="NTF2-like"/>
    <property type="match status" value="2"/>
</dbReference>
<dbReference type="RefSeq" id="WP_058612062.1">
    <property type="nucleotide sequence ID" value="NZ_CP077960.1"/>
</dbReference>
<dbReference type="Gene3D" id="3.10.450.50">
    <property type="match status" value="2"/>
</dbReference>
<dbReference type="InterPro" id="IPR032710">
    <property type="entry name" value="NTF2-like_dom_sf"/>
</dbReference>
<comment type="caution">
    <text evidence="1">The sequence shown here is derived from an EMBL/GenBank/DDBJ whole genome shotgun (WGS) entry which is preliminary data.</text>
</comment>
<dbReference type="InterPro" id="IPR009959">
    <property type="entry name" value="Cyclase_SnoaL-like"/>
</dbReference>
<dbReference type="AlphaFoldDB" id="A0AAW5LPR5"/>
<dbReference type="EMBL" id="JANILD010000004">
    <property type="protein sequence ID" value="MCQ9303943.1"/>
    <property type="molecule type" value="Genomic_DNA"/>
</dbReference>
<reference evidence="1" key="1">
    <citation type="submission" date="2022-07" db="EMBL/GenBank/DDBJ databases">
        <title>Bacterial species isolated from the porcine tonsil microbiota.</title>
        <authorList>
            <person name="Oliveira I.M.F."/>
        </authorList>
    </citation>
    <scope>NUCLEOTIDE SEQUENCE</scope>
    <source>
        <strain evidence="1">8QC2O2</strain>
    </source>
</reference>
<evidence type="ECO:0000313" key="1">
    <source>
        <dbReference type="EMBL" id="MCQ9303943.1"/>
    </source>
</evidence>
<dbReference type="GO" id="GO:0030638">
    <property type="term" value="P:polyketide metabolic process"/>
    <property type="evidence" value="ECO:0007669"/>
    <property type="project" value="InterPro"/>
</dbReference>
<name>A0AAW5LPR5_MAMSC</name>
<organism evidence="1 2">
    <name type="scientific">Mammaliicoccus sciuri</name>
    <name type="common">Staphylococcus sciuri</name>
    <dbReference type="NCBI Taxonomy" id="1296"/>
    <lineage>
        <taxon>Bacteria</taxon>
        <taxon>Bacillati</taxon>
        <taxon>Bacillota</taxon>
        <taxon>Bacilli</taxon>
        <taxon>Bacillales</taxon>
        <taxon>Staphylococcaceae</taxon>
        <taxon>Mammaliicoccus</taxon>
    </lineage>
</organism>
<gene>
    <name evidence="1" type="ORF">NQ032_10065</name>
</gene>
<dbReference type="PANTHER" id="PTHR38436:SF1">
    <property type="entry name" value="ESTER CYCLASE"/>
    <property type="match status" value="1"/>
</dbReference>
<evidence type="ECO:0000313" key="2">
    <source>
        <dbReference type="Proteomes" id="UP001204068"/>
    </source>
</evidence>
<dbReference type="PANTHER" id="PTHR38436">
    <property type="entry name" value="POLYKETIDE CYCLASE SNOAL-LIKE DOMAIN"/>
    <property type="match status" value="1"/>
</dbReference>
<protein>
    <submittedName>
        <fullName evidence="1">Ester cyclase</fullName>
    </submittedName>
</protein>
<proteinExistence type="predicted"/>
<sequence length="402" mass="45944">MAEEKKNTNEVKKVNTGNEAEYSSVLHYADCSEVNMIDSMDDEGYINIDPSKMKKQSMEGFGDYQNIVDYIVKITRQIWKEKDIGLIYDTYSYGVQIHRGLVNSHGVNEVISGTLQTLQSFPDRSGLGYSVIWSGNDKDGFFTSHRGKSVGTNLGDTLYGEATGRKVMFRTTADCLIYQNKIYEEWLVMDTHHLVEQLGFDPIEIAKRIAKQTRSLSPTLQFNISQSAEEGLQPSHYVPKYNDFEIGDFILTMFNQIWSRKSINKVKDHYEKNAVLHFVRNRDMVGHSEIQGTFLNLFSSIPNGKVIIDRVTNNKREGQDNWDVAVRWRIQGVHGGIGYFGKASGKTIEINGINHYKVRNKKIIEEWMLFDGLDVLRQVYTEKTENNEESDSYDDGNFTGVS</sequence>
<dbReference type="Proteomes" id="UP001204068">
    <property type="component" value="Unassembled WGS sequence"/>
</dbReference>
<dbReference type="Pfam" id="PF07366">
    <property type="entry name" value="SnoaL"/>
    <property type="match status" value="1"/>
</dbReference>